<name>A0A7Y4GRE5_9BRAD</name>
<protein>
    <submittedName>
        <fullName evidence="3">Uncharacterized protein</fullName>
    </submittedName>
</protein>
<dbReference type="EMBL" id="JAAVLX010000004">
    <property type="protein sequence ID" value="NOJ40585.1"/>
    <property type="molecule type" value="Genomic_DNA"/>
</dbReference>
<organism evidence="3 4">
    <name type="scientific">Bradyrhizobium australiense</name>
    <dbReference type="NCBI Taxonomy" id="2721161"/>
    <lineage>
        <taxon>Bacteria</taxon>
        <taxon>Pseudomonadati</taxon>
        <taxon>Pseudomonadota</taxon>
        <taxon>Alphaproteobacteria</taxon>
        <taxon>Hyphomicrobiales</taxon>
        <taxon>Nitrobacteraceae</taxon>
        <taxon>Bradyrhizobium</taxon>
    </lineage>
</organism>
<feature type="compositionally biased region" description="Pro residues" evidence="2">
    <location>
        <begin position="309"/>
        <end position="326"/>
    </location>
</feature>
<gene>
    <name evidence="3" type="ORF">HCN58_13420</name>
</gene>
<feature type="coiled-coil region" evidence="1">
    <location>
        <begin position="218"/>
        <end position="252"/>
    </location>
</feature>
<evidence type="ECO:0000256" key="2">
    <source>
        <dbReference type="SAM" id="MobiDB-lite"/>
    </source>
</evidence>
<keyword evidence="1" id="KW-0175">Coiled coil</keyword>
<proteinExistence type="predicted"/>
<feature type="compositionally biased region" description="Basic and acidic residues" evidence="2">
    <location>
        <begin position="258"/>
        <end position="275"/>
    </location>
</feature>
<comment type="caution">
    <text evidence="3">The sequence shown here is derived from an EMBL/GenBank/DDBJ whole genome shotgun (WGS) entry which is preliminary data.</text>
</comment>
<sequence length="345" mass="35678">MQSTPPLKDTDPHDVFAIESLLAAHAEKSPPLAHDPATPSVAPQVHPVAPQVHVAPQVQAAAKPQVHVAPAISVSAPTPQVEPTFRATDMRDVQVENIRPGEEIMLNGLKPAGEQPMAKWVKRLVMALLALVGAIAAAAWQHYGDQAKAMAVEWAPPFVLAALPSAAKPAVAEQPGAPAVQAAATDQAVAETSATAAPAQPEAAATAAAAPAPESAQLQSMAQDLAVMGQQVEELKATIAQLKASQAQMARDFAKAAEVKASEARPAEVRPEQNRSRVTTAAPPPRSAIAPSVRKPKPAYYPPAQAAYIPPPPPAAAPAPLPPAPPQQSMADDGAPVVRPPMPLR</sequence>
<accession>A0A7Y4GRE5</accession>
<feature type="region of interest" description="Disordered" evidence="2">
    <location>
        <begin position="258"/>
        <end position="345"/>
    </location>
</feature>
<feature type="region of interest" description="Disordered" evidence="2">
    <location>
        <begin position="191"/>
        <end position="211"/>
    </location>
</feature>
<evidence type="ECO:0000313" key="3">
    <source>
        <dbReference type="EMBL" id="NOJ40585.1"/>
    </source>
</evidence>
<dbReference type="Proteomes" id="UP000544122">
    <property type="component" value="Unassembled WGS sequence"/>
</dbReference>
<keyword evidence="4" id="KW-1185">Reference proteome</keyword>
<evidence type="ECO:0000256" key="1">
    <source>
        <dbReference type="SAM" id="Coils"/>
    </source>
</evidence>
<dbReference type="RefSeq" id="WP_171579843.1">
    <property type="nucleotide sequence ID" value="NZ_JAAVLX010000004.1"/>
</dbReference>
<reference evidence="3 4" key="1">
    <citation type="submission" date="2020-03" db="EMBL/GenBank/DDBJ databases">
        <title>Bradyrhizobium diversity isolated from nodules of Indigofera sp.</title>
        <authorList>
            <person name="Klepa M."/>
            <person name="Helene L."/>
            <person name="Hungria M."/>
        </authorList>
    </citation>
    <scope>NUCLEOTIDE SEQUENCE [LARGE SCALE GENOMIC DNA]</scope>
    <source>
        <strain evidence="3 4">WSM 1791</strain>
    </source>
</reference>
<evidence type="ECO:0000313" key="4">
    <source>
        <dbReference type="Proteomes" id="UP000544122"/>
    </source>
</evidence>
<dbReference type="AlphaFoldDB" id="A0A7Y4GRE5"/>